<keyword evidence="1" id="KW-0812">Transmembrane</keyword>
<keyword evidence="1" id="KW-1133">Transmembrane helix</keyword>
<dbReference type="RefSeq" id="WP_308455937.1">
    <property type="nucleotide sequence ID" value="NZ_JAJEQM010000003.1"/>
</dbReference>
<dbReference type="EMBL" id="JAJEQM010000003">
    <property type="protein sequence ID" value="MCC2209852.1"/>
    <property type="molecule type" value="Genomic_DNA"/>
</dbReference>
<evidence type="ECO:0000259" key="2">
    <source>
        <dbReference type="Pfam" id="PF14317"/>
    </source>
</evidence>
<evidence type="ECO:0000313" key="4">
    <source>
        <dbReference type="Proteomes" id="UP001198242"/>
    </source>
</evidence>
<dbReference type="Pfam" id="PF14317">
    <property type="entry name" value="YcxB"/>
    <property type="match status" value="1"/>
</dbReference>
<name>A0AAE3DXM4_9FIRM</name>
<keyword evidence="4" id="KW-1185">Reference proteome</keyword>
<evidence type="ECO:0000256" key="1">
    <source>
        <dbReference type="SAM" id="Phobius"/>
    </source>
</evidence>
<dbReference type="Proteomes" id="UP001198242">
    <property type="component" value="Unassembled WGS sequence"/>
</dbReference>
<keyword evidence="1" id="KW-0472">Membrane</keyword>
<dbReference type="InterPro" id="IPR025588">
    <property type="entry name" value="YcxB-like_C"/>
</dbReference>
<gene>
    <name evidence="3" type="ORF">LKE05_03445</name>
</gene>
<reference evidence="3 4" key="1">
    <citation type="submission" date="2021-10" db="EMBL/GenBank/DDBJ databases">
        <title>Anaerobic single-cell dispensing facilitates the cultivation of human gut bacteria.</title>
        <authorList>
            <person name="Afrizal A."/>
        </authorList>
    </citation>
    <scope>NUCLEOTIDE SEQUENCE [LARGE SCALE GENOMIC DNA]</scope>
    <source>
        <strain evidence="3 4">CLA-AA-H232</strain>
    </source>
</reference>
<accession>A0AAE3DXM4</accession>
<comment type="caution">
    <text evidence="3">The sequence shown here is derived from an EMBL/GenBank/DDBJ whole genome shotgun (WGS) entry which is preliminary data.</text>
</comment>
<evidence type="ECO:0000313" key="3">
    <source>
        <dbReference type="EMBL" id="MCC2209852.1"/>
    </source>
</evidence>
<feature type="transmembrane region" description="Helical" evidence="1">
    <location>
        <begin position="32"/>
        <end position="52"/>
    </location>
</feature>
<feature type="domain" description="YcxB-like C-terminal" evidence="2">
    <location>
        <begin position="99"/>
        <end position="149"/>
    </location>
</feature>
<feature type="transmembrane region" description="Helical" evidence="1">
    <location>
        <begin position="58"/>
        <end position="74"/>
    </location>
</feature>
<dbReference type="AlphaFoldDB" id="A0AAE3DXM4"/>
<proteinExistence type="predicted"/>
<organism evidence="3 4">
    <name type="scientific">Hominilimicola fabiformis</name>
    <dbReference type="NCBI Taxonomy" id="2885356"/>
    <lineage>
        <taxon>Bacteria</taxon>
        <taxon>Bacillati</taxon>
        <taxon>Bacillota</taxon>
        <taxon>Clostridia</taxon>
        <taxon>Eubacteriales</taxon>
        <taxon>Oscillospiraceae</taxon>
        <taxon>Hominilimicola</taxon>
    </lineage>
</organism>
<sequence>MESKKLYGASTQMTPAVYKDFYKTYYNEKLKVFKIVAEIVGLIAIFSAFYILANGYGILWGAIALWIGAFLLFYPRMIYRKPYKNAKDNSQTTHFAFFENYMSEKTKSHVNEYKYDDIQKVLETGKYFFIFHNSESVSIVDKAHFSGNVESFSGFIKTKTQYKKIK</sequence>
<protein>
    <submittedName>
        <fullName evidence="3">YcxB family protein</fullName>
    </submittedName>
</protein>